<sequence>MTTTQSTLRAAARFLTGTTYVLLGYDAARTPGGRVAMAEPTLDAIRTVVPLPRDNEMLVRANGTVQAVAGSLLALGAAPRLSGLALAGSMVPTTLAGHAFWKIEDPAARKLQRVQFCKNAAMIGGLLFAVAGTD</sequence>
<name>A0A0B0DEU8_9MICC</name>
<dbReference type="RefSeq" id="WP_035960911.1">
    <property type="nucleotide sequence ID" value="NZ_JALXLL010000036.1"/>
</dbReference>
<comment type="caution">
    <text evidence="1">The sequence shown here is derived from an EMBL/GenBank/DDBJ whole genome shotgun (WGS) entry which is preliminary data.</text>
</comment>
<proteinExistence type="predicted"/>
<evidence type="ECO:0000313" key="1">
    <source>
        <dbReference type="EMBL" id="KHE75270.1"/>
    </source>
</evidence>
<evidence type="ECO:0000313" key="2">
    <source>
        <dbReference type="Proteomes" id="UP000030664"/>
    </source>
</evidence>
<dbReference type="Proteomes" id="UP000030664">
    <property type="component" value="Unassembled WGS sequence"/>
</dbReference>
<dbReference type="STRING" id="223184.AS25_02405"/>
<dbReference type="AlphaFoldDB" id="A0A0B0DEU8"/>
<organism evidence="1 2">
    <name type="scientific">Kocuria marina</name>
    <dbReference type="NCBI Taxonomy" id="223184"/>
    <lineage>
        <taxon>Bacteria</taxon>
        <taxon>Bacillati</taxon>
        <taxon>Actinomycetota</taxon>
        <taxon>Actinomycetes</taxon>
        <taxon>Micrococcales</taxon>
        <taxon>Micrococcaceae</taxon>
        <taxon>Kocuria</taxon>
    </lineage>
</organism>
<dbReference type="EMBL" id="JROM01000011">
    <property type="protein sequence ID" value="KHE75270.1"/>
    <property type="molecule type" value="Genomic_DNA"/>
</dbReference>
<protein>
    <submittedName>
        <fullName evidence="1">DoxX family protein</fullName>
    </submittedName>
</protein>
<reference evidence="1 2" key="1">
    <citation type="submission" date="2014-09" db="EMBL/GenBank/DDBJ databases">
        <title>High-quality draft genome sequence of Kocuria marina SO9-6, an actinobacterium isolated from a copper mine.</title>
        <authorList>
            <person name="Castro D.B."/>
            <person name="Pereira L.B."/>
            <person name="Silva M.V."/>
            <person name="Silva B.P."/>
            <person name="Zanardi B.R."/>
            <person name="Carlos C."/>
            <person name="Belgini D.R."/>
            <person name="Limache E.G."/>
            <person name="Lacerda G.V."/>
            <person name="Nery M.B."/>
            <person name="Gomes M.B."/>
            <person name="Souza S."/>
            <person name="Silva T.M."/>
            <person name="Rodrigues V.D."/>
            <person name="Paulino L.C."/>
            <person name="Vicentini R."/>
            <person name="Ferraz L.F."/>
            <person name="Ottoboni L.M."/>
        </authorList>
    </citation>
    <scope>NUCLEOTIDE SEQUENCE [LARGE SCALE GENOMIC DNA]</scope>
    <source>
        <strain evidence="1 2">SO9-6</strain>
    </source>
</reference>
<dbReference type="eggNOG" id="COG2259">
    <property type="taxonomic scope" value="Bacteria"/>
</dbReference>
<gene>
    <name evidence="1" type="ORF">AS25_02405</name>
</gene>
<accession>A0A0B0DEU8</accession>